<dbReference type="OrthoDB" id="614457at2"/>
<organism evidence="1 2">
    <name type="scientific">Chitinophaga eiseniae</name>
    <dbReference type="NCBI Taxonomy" id="634771"/>
    <lineage>
        <taxon>Bacteria</taxon>
        <taxon>Pseudomonadati</taxon>
        <taxon>Bacteroidota</taxon>
        <taxon>Chitinophagia</taxon>
        <taxon>Chitinophagales</taxon>
        <taxon>Chitinophagaceae</taxon>
        <taxon>Chitinophaga</taxon>
    </lineage>
</organism>
<dbReference type="PROSITE" id="PS51257">
    <property type="entry name" value="PROKAR_LIPOPROTEIN"/>
    <property type="match status" value="1"/>
</dbReference>
<accession>A0A1T4KXJ7</accession>
<gene>
    <name evidence="1" type="ORF">SAMN04488128_101355</name>
</gene>
<dbReference type="STRING" id="634771.SAMN04488128_101355"/>
<evidence type="ECO:0000313" key="1">
    <source>
        <dbReference type="EMBL" id="SJZ47037.1"/>
    </source>
</evidence>
<dbReference type="Proteomes" id="UP000190367">
    <property type="component" value="Unassembled WGS sequence"/>
</dbReference>
<dbReference type="Pfam" id="PF12771">
    <property type="entry name" value="SusD-like_2"/>
    <property type="match status" value="2"/>
</dbReference>
<keyword evidence="2" id="KW-1185">Reference proteome</keyword>
<dbReference type="RefSeq" id="WP_078667061.1">
    <property type="nucleotide sequence ID" value="NZ_FUWZ01000001.1"/>
</dbReference>
<dbReference type="SUPFAM" id="SSF48452">
    <property type="entry name" value="TPR-like"/>
    <property type="match status" value="1"/>
</dbReference>
<dbReference type="InterPro" id="IPR011990">
    <property type="entry name" value="TPR-like_helical_dom_sf"/>
</dbReference>
<dbReference type="Gene3D" id="1.25.40.390">
    <property type="match status" value="2"/>
</dbReference>
<evidence type="ECO:0000313" key="2">
    <source>
        <dbReference type="Proteomes" id="UP000190367"/>
    </source>
</evidence>
<dbReference type="AlphaFoldDB" id="A0A1T4KXJ7"/>
<reference evidence="2" key="1">
    <citation type="submission" date="2017-02" db="EMBL/GenBank/DDBJ databases">
        <authorList>
            <person name="Varghese N."/>
            <person name="Submissions S."/>
        </authorList>
    </citation>
    <scope>NUCLEOTIDE SEQUENCE [LARGE SCALE GENOMIC DNA]</scope>
    <source>
        <strain evidence="2">DSM 22224</strain>
    </source>
</reference>
<protein>
    <submittedName>
        <fullName evidence="1">Starch-binding associating with outer membrane</fullName>
    </submittedName>
</protein>
<proteinExistence type="predicted"/>
<dbReference type="EMBL" id="FUWZ01000001">
    <property type="protein sequence ID" value="SJZ47037.1"/>
    <property type="molecule type" value="Genomic_DNA"/>
</dbReference>
<dbReference type="InterPro" id="IPR041662">
    <property type="entry name" value="SusD-like_2"/>
</dbReference>
<sequence length="445" mass="49122">MTILNKTLVAAGFAALLTLGTGCKKYLDVNSDPDRPVDAPPAAILTGAEVTAGFVLGGADVALTSSLLSNQVDGTSQQFKNYQLYQIVADNLSNCWGSIYQGTLNDLVELRKISEPKKWYFYSGASKVLTAYVLGTATDLWGDVPYSDAFQGLDAKFKAKYDKQEDIYKTIDGLLTSAIADLKQPQLGPVPGANDVIYGGDPDLWIKFANSFRMRTMIHLTKKDPAGYAQKAIDASNAAGGIITKVDEQAAVAFLNDPTRANPVQQFNAQRPGYITYEESFMIKQMTALGDPRVDAYLTGGFYDSKNSPVYFMTVYELDFILAEAHARLGHDAQAQSFYEAGIKASFASVKLDATDYLTKPEVKYDPAASATDKLKLIMTQKYYAMYLQSENFTDWRRTGFPVLTSKNPGKEIPRRYPYPQTELSYNKANVPTGISLTTKMWWDQ</sequence>
<name>A0A1T4KXJ7_9BACT</name>